<sequence>MLEAKSKKLAFFNCINSLEESIDVHFLIISWVESEWVDANLLIEVIHKAIATTNKTKKQKVRKLAIICNIG</sequence>
<evidence type="ECO:0000313" key="1">
    <source>
        <dbReference type="EMBL" id="WPB53761.1"/>
    </source>
</evidence>
<protein>
    <submittedName>
        <fullName evidence="1">Uncharacterized protein</fullName>
    </submittedName>
</protein>
<organism evidence="1 2">
    <name type="scientific">Metamycoplasma equirhinis</name>
    <dbReference type="NCBI Taxonomy" id="92402"/>
    <lineage>
        <taxon>Bacteria</taxon>
        <taxon>Bacillati</taxon>
        <taxon>Mycoplasmatota</taxon>
        <taxon>Mycoplasmoidales</taxon>
        <taxon>Metamycoplasmataceae</taxon>
        <taxon>Metamycoplasma</taxon>
    </lineage>
</organism>
<proteinExistence type="predicted"/>
<accession>A0ABZ0PAE6</accession>
<evidence type="ECO:0000313" key="2">
    <source>
        <dbReference type="Proteomes" id="UP001303601"/>
    </source>
</evidence>
<dbReference type="Proteomes" id="UP001303601">
    <property type="component" value="Chromosome"/>
</dbReference>
<reference evidence="1" key="1">
    <citation type="submission" date="2023-11" db="EMBL/GenBank/DDBJ databases">
        <title>Completed genome sequence of Mycoplasma equirhinis type strain M432/72.</title>
        <authorList>
            <person name="Spergser J."/>
        </authorList>
    </citation>
    <scope>NUCLEOTIDE SEQUENCE [LARGE SCALE GENOMIC DNA]</scope>
    <source>
        <strain evidence="1">M432/72</strain>
    </source>
</reference>
<keyword evidence="2" id="KW-1185">Reference proteome</keyword>
<gene>
    <name evidence="1" type="ORF">R9B83_02095</name>
</gene>
<name>A0ABZ0PAE6_9BACT</name>
<dbReference type="RefSeq" id="WP_140031512.1">
    <property type="nucleotide sequence ID" value="NZ_AP027305.1"/>
</dbReference>
<dbReference type="EMBL" id="CP137845">
    <property type="protein sequence ID" value="WPB53761.1"/>
    <property type="molecule type" value="Genomic_DNA"/>
</dbReference>
<dbReference type="GeneID" id="94493664"/>